<gene>
    <name evidence="1" type="ORF">GRI59_13760</name>
</gene>
<dbReference type="InterPro" id="IPR015018">
    <property type="entry name" value="DUF1905"/>
</dbReference>
<dbReference type="InterPro" id="IPR037079">
    <property type="entry name" value="AF2212/PG0164-like_sf"/>
</dbReference>
<dbReference type="Proteomes" id="UP000430021">
    <property type="component" value="Unassembled WGS sequence"/>
</dbReference>
<proteinExistence type="predicted"/>
<dbReference type="SUPFAM" id="SSF141694">
    <property type="entry name" value="AF2212/PG0164-like"/>
    <property type="match status" value="1"/>
</dbReference>
<protein>
    <submittedName>
        <fullName evidence="1">DUF1905 domain-containing protein</fullName>
    </submittedName>
</protein>
<comment type="caution">
    <text evidence="1">The sequence shown here is derived from an EMBL/GenBank/DDBJ whole genome shotgun (WGS) entry which is preliminary data.</text>
</comment>
<dbReference type="OrthoDB" id="9808666at2"/>
<name>A0A6I4UL52_9SPHN</name>
<evidence type="ECO:0000313" key="2">
    <source>
        <dbReference type="Proteomes" id="UP000430021"/>
    </source>
</evidence>
<accession>A0A6I4UL52</accession>
<dbReference type="AlphaFoldDB" id="A0A6I4UL52"/>
<organism evidence="1 2">
    <name type="scientific">Erythrobacter ramosus</name>
    <dbReference type="NCBI Taxonomy" id="35811"/>
    <lineage>
        <taxon>Bacteria</taxon>
        <taxon>Pseudomonadati</taxon>
        <taxon>Pseudomonadota</taxon>
        <taxon>Alphaproteobacteria</taxon>
        <taxon>Sphingomonadales</taxon>
        <taxon>Erythrobacteraceae</taxon>
        <taxon>Erythrobacter/Porphyrobacter group</taxon>
        <taxon>Erythrobacter</taxon>
    </lineage>
</organism>
<evidence type="ECO:0000313" key="1">
    <source>
        <dbReference type="EMBL" id="MXP39670.1"/>
    </source>
</evidence>
<reference evidence="1 2" key="1">
    <citation type="submission" date="2019-12" db="EMBL/GenBank/DDBJ databases">
        <title>Genomic-based taxomic classification of the family Erythrobacteraceae.</title>
        <authorList>
            <person name="Xu L."/>
        </authorList>
    </citation>
    <scope>NUCLEOTIDE SEQUENCE [LARGE SCALE GENOMIC DNA]</scope>
    <source>
        <strain evidence="1 2">JCM 10282</strain>
    </source>
</reference>
<dbReference type="Pfam" id="PF08922">
    <property type="entry name" value="DUF1905"/>
    <property type="match status" value="1"/>
</dbReference>
<dbReference type="Gene3D" id="2.40.30.100">
    <property type="entry name" value="AF2212/PG0164-like"/>
    <property type="match status" value="1"/>
</dbReference>
<sequence length="143" mass="15295">MVCTSRSLRKTDSVAHRAGLVDADLARFLRDELGHAPTGSVGQWDVRGPVWLWQGSDGAPAKGSWYFLTIDGETAQAIRAAATNAAAWGSVYVEATIGNTTWRTSLFPSKQAGGWLLPLKAAVRKAEKIVEGTEVEARLALAS</sequence>
<dbReference type="EMBL" id="WTYB01000003">
    <property type="protein sequence ID" value="MXP39670.1"/>
    <property type="molecule type" value="Genomic_DNA"/>
</dbReference>